<comment type="caution">
    <text evidence="3">The sequence shown here is derived from an EMBL/GenBank/DDBJ whole genome shotgun (WGS) entry which is preliminary data.</text>
</comment>
<feature type="domain" description="Amidohydrolase-related" evidence="2">
    <location>
        <begin position="100"/>
        <end position="370"/>
    </location>
</feature>
<evidence type="ECO:0000313" key="3">
    <source>
        <dbReference type="EMBL" id="MFC4986936.1"/>
    </source>
</evidence>
<organism evidence="3 4">
    <name type="scientific">Saliphagus infecundisoli</name>
    <dbReference type="NCBI Taxonomy" id="1849069"/>
    <lineage>
        <taxon>Archaea</taxon>
        <taxon>Methanobacteriati</taxon>
        <taxon>Methanobacteriota</taxon>
        <taxon>Stenosarchaea group</taxon>
        <taxon>Halobacteria</taxon>
        <taxon>Halobacteriales</taxon>
        <taxon>Natrialbaceae</taxon>
        <taxon>Saliphagus</taxon>
    </lineage>
</organism>
<dbReference type="Pfam" id="PF04909">
    <property type="entry name" value="Amidohydro_2"/>
    <property type="match status" value="1"/>
</dbReference>
<dbReference type="InterPro" id="IPR006680">
    <property type="entry name" value="Amidohydro-rel"/>
</dbReference>
<proteinExistence type="predicted"/>
<dbReference type="RefSeq" id="WP_224829092.1">
    <property type="nucleotide sequence ID" value="NZ_JAIVEF010000015.1"/>
</dbReference>
<keyword evidence="4" id="KW-1185">Reference proteome</keyword>
<accession>A0ABD5QB17</accession>
<dbReference type="AlphaFoldDB" id="A0ABD5QB17"/>
<dbReference type="InterPro" id="IPR032465">
    <property type="entry name" value="ACMSD"/>
</dbReference>
<evidence type="ECO:0000256" key="1">
    <source>
        <dbReference type="ARBA" id="ARBA00023239"/>
    </source>
</evidence>
<dbReference type="EMBL" id="JBHSJG010000012">
    <property type="protein sequence ID" value="MFC4986936.1"/>
    <property type="molecule type" value="Genomic_DNA"/>
</dbReference>
<evidence type="ECO:0000259" key="2">
    <source>
        <dbReference type="Pfam" id="PF04909"/>
    </source>
</evidence>
<dbReference type="GO" id="GO:0016829">
    <property type="term" value="F:lyase activity"/>
    <property type="evidence" value="ECO:0007669"/>
    <property type="project" value="UniProtKB-KW"/>
</dbReference>
<protein>
    <submittedName>
        <fullName evidence="3">Amidohydrolase family protein</fullName>
    </submittedName>
</protein>
<dbReference type="Gene3D" id="3.20.20.140">
    <property type="entry name" value="Metal-dependent hydrolases"/>
    <property type="match status" value="1"/>
</dbReference>
<gene>
    <name evidence="3" type="ORF">ACFPFO_03945</name>
</gene>
<evidence type="ECO:0000313" key="4">
    <source>
        <dbReference type="Proteomes" id="UP001595925"/>
    </source>
</evidence>
<dbReference type="PANTHER" id="PTHR21240">
    <property type="entry name" value="2-AMINO-3-CARBOXYLMUCONATE-6-SEMIALDEHYDE DECARBOXYLASE"/>
    <property type="match status" value="1"/>
</dbReference>
<dbReference type="SUPFAM" id="SSF51556">
    <property type="entry name" value="Metallo-dependent hydrolases"/>
    <property type="match status" value="1"/>
</dbReference>
<dbReference type="InterPro" id="IPR032466">
    <property type="entry name" value="Metal_Hydrolase"/>
</dbReference>
<dbReference type="PANTHER" id="PTHR21240:SF28">
    <property type="entry name" value="ISO-OROTATE DECARBOXYLASE (EUROFUNG)"/>
    <property type="match status" value="1"/>
</dbReference>
<keyword evidence="1" id="KW-0456">Lyase</keyword>
<reference evidence="3 4" key="1">
    <citation type="journal article" date="2019" name="Int. J. Syst. Evol. Microbiol.">
        <title>The Global Catalogue of Microorganisms (GCM) 10K type strain sequencing project: providing services to taxonomists for standard genome sequencing and annotation.</title>
        <authorList>
            <consortium name="The Broad Institute Genomics Platform"/>
            <consortium name="The Broad Institute Genome Sequencing Center for Infectious Disease"/>
            <person name="Wu L."/>
            <person name="Ma J."/>
        </authorList>
    </citation>
    <scope>NUCLEOTIDE SEQUENCE [LARGE SCALE GENOMIC DNA]</scope>
    <source>
        <strain evidence="3 4">CGMCC 1.15824</strain>
    </source>
</reference>
<dbReference type="Proteomes" id="UP001595925">
    <property type="component" value="Unassembled WGS sequence"/>
</dbReference>
<name>A0ABD5QB17_9EURY</name>
<sequence>MPTQTAVRSVEDLNTTVVDADFHLTEGIEEIRPYVDGPMEKMLVGSSSYSGGVNPYPSSGDLHPSVVTGRTRVFNEEKLATPADVREGMDLLGIDRVSLDPGIQLALGMVHHDQVAAALATAYNEYLLDTFLSEDDGLYGSAVVAPQRPDLAAEEIDDRADESSVAAVFLPSGGVNPPLGDRRYDPIYDACERADLPLLLHNVSGGAITSFPIQHQAFGRHMPTHVVSHPMQHMVNLTHMLTTGVPERFPDLRIVFQEAGLGWVPYLVNRLDYEYYGQRQDAPVLKRPPSEYVDEQCYFTSQPVEGMDKPGYVAQVIRLMGGEHNLMFASDYPHHDFDHADDLLRQLTGEFDRKAIEAIFGGTATEVYRFR</sequence>